<name>A0AAC9L8U9_9PSEU</name>
<dbReference type="GO" id="GO:0008897">
    <property type="term" value="F:holo-[acyl-carrier-protein] synthase activity"/>
    <property type="evidence" value="ECO:0007669"/>
    <property type="project" value="InterPro"/>
</dbReference>
<feature type="region of interest" description="Disordered" evidence="1">
    <location>
        <begin position="24"/>
        <end position="64"/>
    </location>
</feature>
<dbReference type="Proteomes" id="UP000185511">
    <property type="component" value="Chromosome"/>
</dbReference>
<reference evidence="3" key="1">
    <citation type="submission" date="2016-06" db="EMBL/GenBank/DDBJ databases">
        <title>Complete genome sequence of Actinoalloteichus fjordicus DSM 46855 (=ADI127-17), type strain of the new species Actinoalloteichus fjordicus.</title>
        <authorList>
            <person name="Ruckert C."/>
            <person name="Nouioui I."/>
            <person name="Willmese J."/>
            <person name="van Wezel G."/>
            <person name="Klenk H.-P."/>
            <person name="Kalinowski J."/>
            <person name="Zotchev S.B."/>
        </authorList>
    </citation>
    <scope>NUCLEOTIDE SEQUENCE [LARGE SCALE GENOMIC DNA]</scope>
    <source>
        <strain evidence="3">ADI127-7</strain>
    </source>
</reference>
<keyword evidence="2" id="KW-0808">Transferase</keyword>
<gene>
    <name evidence="2" type="ORF">UA74_05755</name>
</gene>
<dbReference type="Gene3D" id="3.90.470.20">
    <property type="entry name" value="4'-phosphopantetheinyl transferase domain"/>
    <property type="match status" value="1"/>
</dbReference>
<dbReference type="RefSeq" id="WP_075739372.1">
    <property type="nucleotide sequence ID" value="NZ_CP016076.1"/>
</dbReference>
<feature type="compositionally biased region" description="Low complexity" evidence="1">
    <location>
        <begin position="36"/>
        <end position="51"/>
    </location>
</feature>
<organism evidence="2 3">
    <name type="scientific">Actinoalloteichus fjordicus</name>
    <dbReference type="NCBI Taxonomy" id="1612552"/>
    <lineage>
        <taxon>Bacteria</taxon>
        <taxon>Bacillati</taxon>
        <taxon>Actinomycetota</taxon>
        <taxon>Actinomycetes</taxon>
        <taxon>Pseudonocardiales</taxon>
        <taxon>Pseudonocardiaceae</taxon>
        <taxon>Actinoalloteichus</taxon>
    </lineage>
</organism>
<accession>A0AAC9L8U9</accession>
<sequence>MNRAGSAVVRFAGLTEPQQLLVGLSARRPADTEPVAPDGADAGRGAASPSDRAPGRGEPVSIDEVFTRAERLRSGAGRTLEHWAGRLAAKYAVLRLLAVAETAEHLGQAEVLPQPSPMCAATAACLHGHPPRVRLSGDLARRAAERGGEQIRVSISHTRDTALSVAIASAPLPEDHHCEAA</sequence>
<keyword evidence="3" id="KW-1185">Reference proteome</keyword>
<dbReference type="InterPro" id="IPR037143">
    <property type="entry name" value="4-PPantetheinyl_Trfase_dom_sf"/>
</dbReference>
<dbReference type="GO" id="GO:0000287">
    <property type="term" value="F:magnesium ion binding"/>
    <property type="evidence" value="ECO:0007669"/>
    <property type="project" value="InterPro"/>
</dbReference>
<evidence type="ECO:0000313" key="2">
    <source>
        <dbReference type="EMBL" id="APU13227.1"/>
    </source>
</evidence>
<dbReference type="AlphaFoldDB" id="A0AAC9L8U9"/>
<protein>
    <submittedName>
        <fullName evidence="2">Phosphopantetheinyl transferase (Holo-ACP synthase)</fullName>
    </submittedName>
</protein>
<evidence type="ECO:0000313" key="3">
    <source>
        <dbReference type="Proteomes" id="UP000185511"/>
    </source>
</evidence>
<dbReference type="EMBL" id="CP016076">
    <property type="protein sequence ID" value="APU13227.1"/>
    <property type="molecule type" value="Genomic_DNA"/>
</dbReference>
<evidence type="ECO:0000256" key="1">
    <source>
        <dbReference type="SAM" id="MobiDB-lite"/>
    </source>
</evidence>
<proteinExistence type="predicted"/>
<dbReference type="KEGG" id="acad:UA74_05755"/>